<protein>
    <submittedName>
        <fullName evidence="6">Pirin family protein</fullName>
    </submittedName>
</protein>
<dbReference type="PIRSF" id="PIRSF006232">
    <property type="entry name" value="Pirin"/>
    <property type="match status" value="1"/>
</dbReference>
<dbReference type="RefSeq" id="WP_274042744.1">
    <property type="nucleotide sequence ID" value="NZ_JANCPR020000005.1"/>
</dbReference>
<dbReference type="InterPro" id="IPR012093">
    <property type="entry name" value="Pirin"/>
</dbReference>
<dbReference type="CDD" id="cd02909">
    <property type="entry name" value="cupin_pirin_N"/>
    <property type="match status" value="1"/>
</dbReference>
<dbReference type="PANTHER" id="PTHR13903">
    <property type="entry name" value="PIRIN-RELATED"/>
    <property type="match status" value="1"/>
</dbReference>
<feature type="domain" description="Pirin C-terminal" evidence="5">
    <location>
        <begin position="309"/>
        <end position="353"/>
    </location>
</feature>
<evidence type="ECO:0000313" key="6">
    <source>
        <dbReference type="EMBL" id="MDJ1131567.1"/>
    </source>
</evidence>
<comment type="caution">
    <text evidence="6">The sequence shown here is derived from an EMBL/GenBank/DDBJ whole genome shotgun (WGS) entry which is preliminary data.</text>
</comment>
<keyword evidence="7" id="KW-1185">Reference proteome</keyword>
<proteinExistence type="inferred from homology"/>
<dbReference type="Proteomes" id="UP001214441">
    <property type="component" value="Unassembled WGS sequence"/>
</dbReference>
<dbReference type="Pfam" id="PF02678">
    <property type="entry name" value="Pirin"/>
    <property type="match status" value="1"/>
</dbReference>
<evidence type="ECO:0000313" key="7">
    <source>
        <dbReference type="Proteomes" id="UP001214441"/>
    </source>
</evidence>
<reference evidence="6 7" key="1">
    <citation type="submission" date="2023-05" db="EMBL/GenBank/DDBJ databases">
        <title>Streptantibioticus silvisoli sp. nov., acidotolerant actinomycetes 1 from pine litter.</title>
        <authorList>
            <person name="Swiecimska M."/>
            <person name="Golinska P."/>
            <person name="Sangal V."/>
            <person name="Wachnowicz B."/>
            <person name="Goodfellow M."/>
        </authorList>
    </citation>
    <scope>NUCLEOTIDE SEQUENCE [LARGE SCALE GENOMIC DNA]</scope>
    <source>
        <strain evidence="6 7">DSM 42109</strain>
    </source>
</reference>
<feature type="region of interest" description="Disordered" evidence="3">
    <location>
        <begin position="15"/>
        <end position="40"/>
    </location>
</feature>
<evidence type="ECO:0000256" key="1">
    <source>
        <dbReference type="ARBA" id="ARBA00008416"/>
    </source>
</evidence>
<dbReference type="Pfam" id="PF05726">
    <property type="entry name" value="Pirin_C"/>
    <property type="match status" value="1"/>
</dbReference>
<feature type="domain" description="Pirin N-terminal" evidence="4">
    <location>
        <begin position="64"/>
        <end position="168"/>
    </location>
</feature>
<dbReference type="InterPro" id="IPR003829">
    <property type="entry name" value="Pirin_N_dom"/>
</dbReference>
<evidence type="ECO:0000256" key="2">
    <source>
        <dbReference type="RuleBase" id="RU003457"/>
    </source>
</evidence>
<comment type="similarity">
    <text evidence="1 2">Belongs to the pirin family.</text>
</comment>
<dbReference type="CDD" id="cd02247">
    <property type="entry name" value="cupin_pirin_C"/>
    <property type="match status" value="1"/>
</dbReference>
<accession>A0ABT6ZR76</accession>
<evidence type="ECO:0000259" key="5">
    <source>
        <dbReference type="Pfam" id="PF05726"/>
    </source>
</evidence>
<dbReference type="SUPFAM" id="SSF51182">
    <property type="entry name" value="RmlC-like cupins"/>
    <property type="match status" value="1"/>
</dbReference>
<sequence length="365" mass="37917">MPAITVENPLTLPRVTAPAPLSTAPLSTAPEGTQPEGAAEAGVVPRPVLAVATAPSGFEGEGFPVRRAFAGIDYRHLDPFIMMDQMGEVEYAPGEPKGTPWHPHRGFETVTYLLDGSFVHQDSEGGGGVLNDGDTQWMTAGSGLLHIEAPPEALVMSGGLFHGLQLWVNLPAADKMRAPRYQDIGGGNVKLLTTPDGGALLRLIAGEIDGYEGPGITHTPIRMIHATVSPGAEVTLPWRDDFNALAYVLAGRGSAGTDRRPVGMGQTVVFGPGAGAGAGVGAGSTALPGGAGREAGSLTLRADVAQDSHTPDMEVVLLGGRPIREPMAHYGPFVMNSHVELAQAFDDFKAGRLGRVPATPRAPKA</sequence>
<dbReference type="EMBL" id="JANCPR020000005">
    <property type="protein sequence ID" value="MDJ1131567.1"/>
    <property type="molecule type" value="Genomic_DNA"/>
</dbReference>
<evidence type="ECO:0000259" key="4">
    <source>
        <dbReference type="Pfam" id="PF02678"/>
    </source>
</evidence>
<gene>
    <name evidence="6" type="ORF">NMN56_006260</name>
</gene>
<organism evidence="6 7">
    <name type="scientific">Streptomyces iconiensis</name>
    <dbReference type="NCBI Taxonomy" id="1384038"/>
    <lineage>
        <taxon>Bacteria</taxon>
        <taxon>Bacillati</taxon>
        <taxon>Actinomycetota</taxon>
        <taxon>Actinomycetes</taxon>
        <taxon>Kitasatosporales</taxon>
        <taxon>Streptomycetaceae</taxon>
        <taxon>Streptomyces</taxon>
    </lineage>
</organism>
<evidence type="ECO:0000256" key="3">
    <source>
        <dbReference type="SAM" id="MobiDB-lite"/>
    </source>
</evidence>
<dbReference type="InterPro" id="IPR014710">
    <property type="entry name" value="RmlC-like_jellyroll"/>
</dbReference>
<dbReference type="Gene3D" id="2.60.120.10">
    <property type="entry name" value="Jelly Rolls"/>
    <property type="match status" value="2"/>
</dbReference>
<dbReference type="InterPro" id="IPR008778">
    <property type="entry name" value="Pirin_C_dom"/>
</dbReference>
<dbReference type="PANTHER" id="PTHR13903:SF8">
    <property type="entry name" value="PIRIN"/>
    <property type="match status" value="1"/>
</dbReference>
<dbReference type="InterPro" id="IPR011051">
    <property type="entry name" value="RmlC_Cupin_sf"/>
</dbReference>
<name>A0ABT6ZR76_9ACTN</name>